<name>A0ABV9RQ67_9PSEU</name>
<dbReference type="PANTHER" id="PTHR30023:SF0">
    <property type="entry name" value="PENICILLIN-SENSITIVE CARBOXYPEPTIDASE A"/>
    <property type="match status" value="1"/>
</dbReference>
<keyword evidence="4" id="KW-0121">Carboxypeptidase</keyword>
<gene>
    <name evidence="4" type="primary">dacB</name>
    <name evidence="4" type="ORF">ACFPEL_26370</name>
</gene>
<evidence type="ECO:0000256" key="2">
    <source>
        <dbReference type="ARBA" id="ARBA00022801"/>
    </source>
</evidence>
<evidence type="ECO:0000256" key="1">
    <source>
        <dbReference type="ARBA" id="ARBA00006096"/>
    </source>
</evidence>
<keyword evidence="3" id="KW-0812">Transmembrane</keyword>
<dbReference type="PANTHER" id="PTHR30023">
    <property type="entry name" value="D-ALANYL-D-ALANINE CARBOXYPEPTIDASE"/>
    <property type="match status" value="1"/>
</dbReference>
<keyword evidence="3" id="KW-0472">Membrane</keyword>
<reference evidence="5" key="1">
    <citation type="journal article" date="2019" name="Int. J. Syst. Evol. Microbiol.">
        <title>The Global Catalogue of Microorganisms (GCM) 10K type strain sequencing project: providing services to taxonomists for standard genome sequencing and annotation.</title>
        <authorList>
            <consortium name="The Broad Institute Genomics Platform"/>
            <consortium name="The Broad Institute Genome Sequencing Center for Infectious Disease"/>
            <person name="Wu L."/>
            <person name="Ma J."/>
        </authorList>
    </citation>
    <scope>NUCLEOTIDE SEQUENCE [LARGE SCALE GENOMIC DNA]</scope>
    <source>
        <strain evidence="5">CCUG 50347</strain>
    </source>
</reference>
<keyword evidence="3" id="KW-1133">Transmembrane helix</keyword>
<keyword evidence="5" id="KW-1185">Reference proteome</keyword>
<dbReference type="SUPFAM" id="SSF56601">
    <property type="entry name" value="beta-lactamase/transpeptidase-like"/>
    <property type="match status" value="1"/>
</dbReference>
<dbReference type="InterPro" id="IPR000667">
    <property type="entry name" value="Peptidase_S13"/>
</dbReference>
<dbReference type="GO" id="GO:0009002">
    <property type="term" value="F:serine-type D-Ala-D-Ala carboxypeptidase activity"/>
    <property type="evidence" value="ECO:0007669"/>
    <property type="project" value="UniProtKB-EC"/>
</dbReference>
<dbReference type="Proteomes" id="UP001595909">
    <property type="component" value="Unassembled WGS sequence"/>
</dbReference>
<feature type="transmembrane region" description="Helical" evidence="3">
    <location>
        <begin position="20"/>
        <end position="39"/>
    </location>
</feature>
<keyword evidence="2 4" id="KW-0378">Hydrolase</keyword>
<dbReference type="NCBIfam" id="TIGR00666">
    <property type="entry name" value="PBP4"/>
    <property type="match status" value="1"/>
</dbReference>
<dbReference type="EMBL" id="JBHSIM010000052">
    <property type="protein sequence ID" value="MFC4835958.1"/>
    <property type="molecule type" value="Genomic_DNA"/>
</dbReference>
<proteinExistence type="inferred from homology"/>
<dbReference type="PRINTS" id="PR00922">
    <property type="entry name" value="DADACBPTASE3"/>
</dbReference>
<dbReference type="Gene3D" id="3.40.710.10">
    <property type="entry name" value="DD-peptidase/beta-lactamase superfamily"/>
    <property type="match status" value="2"/>
</dbReference>
<dbReference type="Pfam" id="PF02113">
    <property type="entry name" value="Peptidase_S13"/>
    <property type="match status" value="2"/>
</dbReference>
<dbReference type="RefSeq" id="WP_274189973.1">
    <property type="nucleotide sequence ID" value="NZ_BAABHN010000052.1"/>
</dbReference>
<comment type="similarity">
    <text evidence="1">Belongs to the peptidase S13 family.</text>
</comment>
<dbReference type="EC" id="3.4.16.4" evidence="4"/>
<sequence>MSGDGHRADPATSSAGRRWIPALLALAVVVVLLAGLGVGTSLQAPSFARSVGLPVSLLGGEAAEPPEPSTPRLRLAAAGADAPVPTEAGLATALDARAAALGDLTGAVVDPATGTTLWNRRSSEPQVPASVTKLLTGTAALLRLDPTMRWTTTVVAGPTPDSVVLVGGGDPTLSSLPAGQRTVYPDAARLDDLVTAVTAARAGQPAVTRVYVDVSRYENGGGNGVAPGWDPTDVAGGFVAPIVPVMLDGGRSDPTQLDVPRTATPASDAARELGRRLAAGGTAPTATVGTAPPGAAVLGQVVSPPVTELVRTALQNSDNVLAEALGREVARSVGLPTTFDGAARAVTQVLAEAQIDTAGVTLADTSGLSVNNRVPATALSGVLAPAAAPVGTDPRTPALRPLLDGLPVAGGGGTLADRYTPGTPAADGRGWVRAKTGTLTAANALAGVVGTADGRVLVFSFMSNGVDPGSARPRLDALAAALHDCGCR</sequence>
<protein>
    <submittedName>
        <fullName evidence="4">D-alanyl-D-alanine carboxypeptidase/D-alanyl-D-alanine-endopeptidase</fullName>
        <ecNumber evidence="4">3.4.16.4</ecNumber>
    </submittedName>
</protein>
<evidence type="ECO:0000313" key="4">
    <source>
        <dbReference type="EMBL" id="MFC4835958.1"/>
    </source>
</evidence>
<comment type="caution">
    <text evidence="4">The sequence shown here is derived from an EMBL/GenBank/DDBJ whole genome shotgun (WGS) entry which is preliminary data.</text>
</comment>
<evidence type="ECO:0000256" key="3">
    <source>
        <dbReference type="SAM" id="Phobius"/>
    </source>
</evidence>
<accession>A0ABV9RQ67</accession>
<organism evidence="4 5">
    <name type="scientific">Actinomycetospora chibensis</name>
    <dbReference type="NCBI Taxonomy" id="663606"/>
    <lineage>
        <taxon>Bacteria</taxon>
        <taxon>Bacillati</taxon>
        <taxon>Actinomycetota</taxon>
        <taxon>Actinomycetes</taxon>
        <taxon>Pseudonocardiales</taxon>
        <taxon>Pseudonocardiaceae</taxon>
        <taxon>Actinomycetospora</taxon>
    </lineage>
</organism>
<keyword evidence="4" id="KW-0645">Protease</keyword>
<dbReference type="InterPro" id="IPR012338">
    <property type="entry name" value="Beta-lactam/transpept-like"/>
</dbReference>
<evidence type="ECO:0000313" key="5">
    <source>
        <dbReference type="Proteomes" id="UP001595909"/>
    </source>
</evidence>